<dbReference type="InterPro" id="IPR024977">
    <property type="entry name" value="Apc4-like_WD40_dom"/>
</dbReference>
<protein>
    <recommendedName>
        <fullName evidence="5">Anaphase-promoting complex subunit 4-like WD40 domain-containing protein</fullName>
    </recommendedName>
</protein>
<keyword evidence="7" id="KW-1185">Reference proteome</keyword>
<dbReference type="PROSITE" id="PS00678">
    <property type="entry name" value="WD_REPEATS_1"/>
    <property type="match status" value="2"/>
</dbReference>
<evidence type="ECO:0000256" key="1">
    <source>
        <dbReference type="ARBA" id="ARBA00022574"/>
    </source>
</evidence>
<dbReference type="InterPro" id="IPR015943">
    <property type="entry name" value="WD40/YVTN_repeat-like_dom_sf"/>
</dbReference>
<dbReference type="Gene3D" id="2.130.10.10">
    <property type="entry name" value="YVTN repeat-like/Quinoprotein amine dehydrogenase"/>
    <property type="match status" value="1"/>
</dbReference>
<feature type="repeat" description="WD" evidence="3">
    <location>
        <begin position="144"/>
        <end position="185"/>
    </location>
</feature>
<feature type="compositionally biased region" description="Acidic residues" evidence="4">
    <location>
        <begin position="9"/>
        <end position="46"/>
    </location>
</feature>
<dbReference type="GeneID" id="92181579"/>
<evidence type="ECO:0000313" key="6">
    <source>
        <dbReference type="EMBL" id="KAK8850403.1"/>
    </source>
</evidence>
<evidence type="ECO:0000256" key="3">
    <source>
        <dbReference type="PROSITE-ProRule" id="PRU00221"/>
    </source>
</evidence>
<dbReference type="SUPFAM" id="SSF50978">
    <property type="entry name" value="WD40 repeat-like"/>
    <property type="match status" value="1"/>
</dbReference>
<proteinExistence type="predicted"/>
<dbReference type="Pfam" id="PF00400">
    <property type="entry name" value="WD40"/>
    <property type="match status" value="3"/>
</dbReference>
<evidence type="ECO:0000256" key="2">
    <source>
        <dbReference type="ARBA" id="ARBA00022737"/>
    </source>
</evidence>
<feature type="repeat" description="WD" evidence="3">
    <location>
        <begin position="397"/>
        <end position="440"/>
    </location>
</feature>
<feature type="repeat" description="WD" evidence="3">
    <location>
        <begin position="217"/>
        <end position="248"/>
    </location>
</feature>
<sequence length="476" mass="50710">MSAPHDHHEEEDEHPDVELEDEDIVEVVEDEGDEPMDDDSDNEQYDGEIIIGGPGPGEEEMMEEMMREQQEGEQREDNSWGASALHSQDQSIFTISLHPNFPNPPLAVTGGEDDTGFLFCPIPVDPSSSSTTIFNSDNFPPTKLTGHTDSVVATGWNFDGEMVATGGMDGRVRVWRRVKGRRNSSEPQSTEGTATLQEWKDWEFLTSLETGSEIIWLQWHPKGNVLAAGCEDATVWMWNLPSGNTLSVMSSHTFPCTMGVFPPPLGRQLLTASLDSSLVLWDPRTSVPIFKTSIFIPANHHALDPSVHGITSLAVSPNGQIAAVGGANGRVKLVNLAKGDVISTLIGHAEGESVEALVFVDLLGGAAGGGKGVVVVSGATDGRGFVWDVATGRVRAELKHDEPITSLAAHPAPNLHLVTTGSADSTLKTWDIRTGALIATHSGHAGVVNGVAAAPVEGGQAIFSAGDDGVSLVWKI</sequence>
<dbReference type="InterPro" id="IPR020472">
    <property type="entry name" value="WD40_PAC1"/>
</dbReference>
<dbReference type="FunFam" id="2.130.10.10:FF:000513">
    <property type="entry name" value="Unplaced genomic scaffold supercont1.3, whole genome shotgun sequence"/>
    <property type="match status" value="1"/>
</dbReference>
<dbReference type="InterPro" id="IPR001680">
    <property type="entry name" value="WD40_rpt"/>
</dbReference>
<dbReference type="SMART" id="SM00320">
    <property type="entry name" value="WD40"/>
    <property type="match status" value="8"/>
</dbReference>
<dbReference type="PANTHER" id="PTHR19857">
    <property type="entry name" value="MITOCHONDRIAL DIVISION PROTEIN 1-RELATED"/>
    <property type="match status" value="1"/>
</dbReference>
<gene>
    <name evidence="6" type="ORF">IAR55_004321</name>
</gene>
<dbReference type="Proteomes" id="UP001388673">
    <property type="component" value="Unassembled WGS sequence"/>
</dbReference>
<dbReference type="InterPro" id="IPR036322">
    <property type="entry name" value="WD40_repeat_dom_sf"/>
</dbReference>
<evidence type="ECO:0000259" key="5">
    <source>
        <dbReference type="Pfam" id="PF12894"/>
    </source>
</evidence>
<dbReference type="AlphaFoldDB" id="A0AAW0YKL4"/>
<dbReference type="KEGG" id="kne:92181579"/>
<feature type="domain" description="Anaphase-promoting complex subunit 4-like WD40" evidence="5">
    <location>
        <begin position="207"/>
        <end position="253"/>
    </location>
</feature>
<accession>A0AAW0YKL4</accession>
<feature type="region of interest" description="Disordered" evidence="4">
    <location>
        <begin position="1"/>
        <end position="59"/>
    </location>
</feature>
<name>A0AAW0YKL4_9TREE</name>
<keyword evidence="2" id="KW-0677">Repeat</keyword>
<keyword evidence="1 3" id="KW-0853">WD repeat</keyword>
<reference evidence="6 7" key="1">
    <citation type="journal article" date="2024" name="bioRxiv">
        <title>Comparative genomics of Cryptococcus and Kwoniella reveals pathogenesis evolution and contrasting karyotype dynamics via intercentromeric recombination or chromosome fusion.</title>
        <authorList>
            <person name="Coelho M.A."/>
            <person name="David-Palma M."/>
            <person name="Shea T."/>
            <person name="Bowers K."/>
            <person name="McGinley-Smith S."/>
            <person name="Mohammad A.W."/>
            <person name="Gnirke A."/>
            <person name="Yurkov A.M."/>
            <person name="Nowrousian M."/>
            <person name="Sun S."/>
            <person name="Cuomo C.A."/>
            <person name="Heitman J."/>
        </authorList>
    </citation>
    <scope>NUCLEOTIDE SEQUENCE [LARGE SCALE GENOMIC DNA]</scope>
    <source>
        <strain evidence="6 7">CBS 13917</strain>
    </source>
</reference>
<dbReference type="RefSeq" id="XP_066801834.1">
    <property type="nucleotide sequence ID" value="XM_066947420.1"/>
</dbReference>
<comment type="caution">
    <text evidence="6">The sequence shown here is derived from an EMBL/GenBank/DDBJ whole genome shotgun (WGS) entry which is preliminary data.</text>
</comment>
<dbReference type="InterPro" id="IPR051179">
    <property type="entry name" value="WD_repeat_multifunction"/>
</dbReference>
<dbReference type="Pfam" id="PF12894">
    <property type="entry name" value="ANAPC4_WD40"/>
    <property type="match status" value="1"/>
</dbReference>
<dbReference type="PRINTS" id="PR00320">
    <property type="entry name" value="GPROTEINBRPT"/>
</dbReference>
<evidence type="ECO:0000256" key="4">
    <source>
        <dbReference type="SAM" id="MobiDB-lite"/>
    </source>
</evidence>
<dbReference type="PROSITE" id="PS50294">
    <property type="entry name" value="WD_REPEATS_REGION"/>
    <property type="match status" value="3"/>
</dbReference>
<organism evidence="6 7">
    <name type="scientific">Kwoniella newhampshirensis</name>
    <dbReference type="NCBI Taxonomy" id="1651941"/>
    <lineage>
        <taxon>Eukaryota</taxon>
        <taxon>Fungi</taxon>
        <taxon>Dikarya</taxon>
        <taxon>Basidiomycota</taxon>
        <taxon>Agaricomycotina</taxon>
        <taxon>Tremellomycetes</taxon>
        <taxon>Tremellales</taxon>
        <taxon>Cryptococcaceae</taxon>
        <taxon>Kwoniella</taxon>
    </lineage>
</organism>
<dbReference type="InterPro" id="IPR019775">
    <property type="entry name" value="WD40_repeat_CS"/>
</dbReference>
<dbReference type="PANTHER" id="PTHR19857:SF8">
    <property type="entry name" value="ANGIO-ASSOCIATED MIGRATORY CELL PROTEIN"/>
    <property type="match status" value="1"/>
</dbReference>
<dbReference type="EMBL" id="JBCAWK010000008">
    <property type="protein sequence ID" value="KAK8850403.1"/>
    <property type="molecule type" value="Genomic_DNA"/>
</dbReference>
<dbReference type="PROSITE" id="PS50082">
    <property type="entry name" value="WD_REPEATS_2"/>
    <property type="match status" value="4"/>
</dbReference>
<evidence type="ECO:0000313" key="7">
    <source>
        <dbReference type="Proteomes" id="UP001388673"/>
    </source>
</evidence>
<feature type="repeat" description="WD" evidence="3">
    <location>
        <begin position="441"/>
        <end position="476"/>
    </location>
</feature>